<organism evidence="3 4">
    <name type="scientific">Rhodoferax lacus</name>
    <dbReference type="NCBI Taxonomy" id="2184758"/>
    <lineage>
        <taxon>Bacteria</taxon>
        <taxon>Pseudomonadati</taxon>
        <taxon>Pseudomonadota</taxon>
        <taxon>Betaproteobacteria</taxon>
        <taxon>Burkholderiales</taxon>
        <taxon>Comamonadaceae</taxon>
        <taxon>Rhodoferax</taxon>
    </lineage>
</organism>
<keyword evidence="1" id="KW-0732">Signal</keyword>
<dbReference type="InterPro" id="IPR001466">
    <property type="entry name" value="Beta-lactam-related"/>
</dbReference>
<dbReference type="Gene3D" id="3.40.710.10">
    <property type="entry name" value="DD-peptidase/beta-lactamase superfamily"/>
    <property type="match status" value="1"/>
</dbReference>
<dbReference type="PANTHER" id="PTHR43283:SF7">
    <property type="entry name" value="BETA-LACTAMASE-RELATED DOMAIN-CONTAINING PROTEIN"/>
    <property type="match status" value="1"/>
</dbReference>
<dbReference type="OrthoDB" id="9814204at2"/>
<dbReference type="AlphaFoldDB" id="A0A3E1R712"/>
<dbReference type="InterPro" id="IPR050789">
    <property type="entry name" value="Diverse_Enzym_Activities"/>
</dbReference>
<evidence type="ECO:0000313" key="3">
    <source>
        <dbReference type="EMBL" id="RFO94981.1"/>
    </source>
</evidence>
<dbReference type="GO" id="GO:0016787">
    <property type="term" value="F:hydrolase activity"/>
    <property type="evidence" value="ECO:0007669"/>
    <property type="project" value="UniProtKB-KW"/>
</dbReference>
<dbReference type="Proteomes" id="UP000260665">
    <property type="component" value="Unassembled WGS sequence"/>
</dbReference>
<dbReference type="InterPro" id="IPR012338">
    <property type="entry name" value="Beta-lactam/transpept-like"/>
</dbReference>
<name>A0A3E1R712_9BURK</name>
<protein>
    <submittedName>
        <fullName evidence="3">6-aminohexanoate hydrolase</fullName>
    </submittedName>
</protein>
<reference evidence="3 4" key="1">
    <citation type="submission" date="2018-05" db="EMBL/GenBank/DDBJ databases">
        <title>Rhodoferax soyangensis sp.nov., isolated from an oligotrophic freshwater lake.</title>
        <authorList>
            <person name="Park M."/>
        </authorList>
    </citation>
    <scope>NUCLEOTIDE SEQUENCE [LARGE SCALE GENOMIC DNA]</scope>
    <source>
        <strain evidence="3 4">IMCC26218</strain>
    </source>
</reference>
<gene>
    <name evidence="3" type="ORF">DIC66_20665</name>
</gene>
<proteinExistence type="predicted"/>
<sequence length="425" mass="46076">MRLIAALTLALAGATHAQTSPAQPSPALDPALLMQGFPPPPAYQIHIGNWQHYPQKIWSFQHMRELFPTRPLQAVGPVRALPVALQALDTLQVGTAEAPQTWPQMLAATHVDAALVLHHGRIVEERYFNGMKPSTPHLLFSATKSMAGLMAAVAVAEGRLDANARVDSVLPELADSAWAAATVRQVLDMTDGVQFSEVYTDPRSDIFSYIGAMGWAPDLQDPKKPRGIQAMLGTLKNVHPEPRGSAFRYHSPATDVTAWLAARATGMSLTAWMQQRLWSQLGMEHDGNVLLDPAGTEVSFAGLSASTRDFARIGQMLLQKGRVGTAQVIPAAVVDELTQGGDPKAFETAGMPLRKGWSYRSQWWVNPNAPRSFAAMGAFGQRLFVLPDDDMVVVLVGSHPQPVASLVDAPQFRAIQMLTAHLKGK</sequence>
<comment type="caution">
    <text evidence="3">The sequence shown here is derived from an EMBL/GenBank/DDBJ whole genome shotgun (WGS) entry which is preliminary data.</text>
</comment>
<keyword evidence="3" id="KW-0378">Hydrolase</keyword>
<feature type="chain" id="PRO_5017562830" evidence="1">
    <location>
        <begin position="18"/>
        <end position="425"/>
    </location>
</feature>
<evidence type="ECO:0000256" key="1">
    <source>
        <dbReference type="SAM" id="SignalP"/>
    </source>
</evidence>
<accession>A0A3E1R712</accession>
<dbReference type="SUPFAM" id="SSF56601">
    <property type="entry name" value="beta-lactamase/transpeptidase-like"/>
    <property type="match status" value="1"/>
</dbReference>
<evidence type="ECO:0000313" key="4">
    <source>
        <dbReference type="Proteomes" id="UP000260665"/>
    </source>
</evidence>
<feature type="domain" description="Beta-lactamase-related" evidence="2">
    <location>
        <begin position="113"/>
        <end position="413"/>
    </location>
</feature>
<keyword evidence="4" id="KW-1185">Reference proteome</keyword>
<dbReference type="EMBL" id="QFZK01000025">
    <property type="protein sequence ID" value="RFO94981.1"/>
    <property type="molecule type" value="Genomic_DNA"/>
</dbReference>
<dbReference type="Pfam" id="PF00144">
    <property type="entry name" value="Beta-lactamase"/>
    <property type="match status" value="1"/>
</dbReference>
<feature type="signal peptide" evidence="1">
    <location>
        <begin position="1"/>
        <end position="17"/>
    </location>
</feature>
<dbReference type="PANTHER" id="PTHR43283">
    <property type="entry name" value="BETA-LACTAMASE-RELATED"/>
    <property type="match status" value="1"/>
</dbReference>
<evidence type="ECO:0000259" key="2">
    <source>
        <dbReference type="Pfam" id="PF00144"/>
    </source>
</evidence>